<organism evidence="2">
    <name type="scientific">Clostridium symbiosum</name>
    <name type="common">Bacteroides symbiosus</name>
    <dbReference type="NCBI Taxonomy" id="1512"/>
    <lineage>
        <taxon>Bacteria</taxon>
        <taxon>Bacillati</taxon>
        <taxon>Bacillota</taxon>
        <taxon>Clostridia</taxon>
        <taxon>Lachnospirales</taxon>
        <taxon>Lachnospiraceae</taxon>
        <taxon>Otoolea</taxon>
    </lineage>
</organism>
<dbReference type="GO" id="GO:0016787">
    <property type="term" value="F:hydrolase activity"/>
    <property type="evidence" value="ECO:0007669"/>
    <property type="project" value="UniProtKB-KW"/>
</dbReference>
<accession>A0A6N3GWL7</accession>
<keyword evidence="2" id="KW-0378">Hydrolase</keyword>
<feature type="signal peptide" evidence="1">
    <location>
        <begin position="1"/>
        <end position="24"/>
    </location>
</feature>
<dbReference type="SUPFAM" id="SSF53474">
    <property type="entry name" value="alpha/beta-Hydrolases"/>
    <property type="match status" value="2"/>
</dbReference>
<protein>
    <submittedName>
        <fullName evidence="2">Alpha/beta hydrolase family protein</fullName>
    </submittedName>
</protein>
<dbReference type="RefSeq" id="WP_156684829.1">
    <property type="nucleotide sequence ID" value="NZ_CACRUA010000038.1"/>
</dbReference>
<evidence type="ECO:0000313" key="2">
    <source>
        <dbReference type="EMBL" id="VYU68430.1"/>
    </source>
</evidence>
<gene>
    <name evidence="2" type="ORF">CSLFYP84_03316</name>
</gene>
<dbReference type="Gene3D" id="3.40.50.1820">
    <property type="entry name" value="alpha/beta hydrolase"/>
    <property type="match status" value="1"/>
</dbReference>
<reference evidence="2" key="1">
    <citation type="submission" date="2019-11" db="EMBL/GenBank/DDBJ databases">
        <authorList>
            <person name="Feng L."/>
        </authorList>
    </citation>
    <scope>NUCLEOTIDE SEQUENCE</scope>
    <source>
        <strain evidence="2">CsymbiosumLFYP84</strain>
    </source>
</reference>
<dbReference type="InterPro" id="IPR029058">
    <property type="entry name" value="AB_hydrolase_fold"/>
</dbReference>
<dbReference type="EMBL" id="CACRUA010000038">
    <property type="protein sequence ID" value="VYU68430.1"/>
    <property type="molecule type" value="Genomic_DNA"/>
</dbReference>
<keyword evidence="1" id="KW-0732">Signal</keyword>
<evidence type="ECO:0000256" key="1">
    <source>
        <dbReference type="SAM" id="SignalP"/>
    </source>
</evidence>
<proteinExistence type="predicted"/>
<feature type="chain" id="PRO_5038865373" evidence="1">
    <location>
        <begin position="25"/>
        <end position="1211"/>
    </location>
</feature>
<name>A0A6N3GWL7_CLOSY</name>
<dbReference type="AlphaFoldDB" id="A0A6N3GWL7"/>
<sequence>MRKCSGKILAAVLTGFALASAVSAGTLAAQEGNRPAMGDVRRIQAYTDETVYGTGLVKVEVTYNNGVSLTGINADSYILEDRGTLSPDYGKVKIAKAVVDGQVVTLTMDKGTAAAENNALIYTGESAQGSRVRNAFGVYCTGAWYRDENGAIHYGSGDADKGYLANTTGMGYQARACLELKLRHAWEEPSAAVCLAGEADGRYKDGGPWARTIDLQFGENGFRSFEQAGIRVSSTAGRASDGTGDDYVRGYFYVPEHYDPAAGIVFTLQGQGISYWKLADGCDNDGTGIMYDSATTSWIDKGAIVVNIHDRSSAGPGKYYDIYDFVADDVNVMKYFIDAYGVTGNVVLQGNSRGTMASALIIKALAGQPYHPQNQKNGNNVQETYGLPAGAYNFTIDSYICQNGTFGYGYDDADWAAVAETGLKVWAFDGEQDTDNIGSIAKYKALMTSLKGADWAAENVRLTGYPSELYAYWGESDHSTTRLNAWYFSDSAFYGPDFRIDPATGKLTWHTKLNDGASYELKCRGKASGSSKEGYRYTIYDDLYQEWALKGTPVQETTAVPTVYSAAVTDFDSITDLKKDFSQAAQLPLTGCFMKNIDVNGNGIADDARTAGVYIAPEASIRSYFTVVAVPDGVNTWDFLKKEGWLDLADRKGEGLFILEPGAGGWSSPAEETGYLKAAAAFLTGGNNIHSQNVFSTFGEFYLAGYGKGAAALEYWAAANPTLVISQVYLNGESSGSSALMAVAGTEYDGKSTNGDMTDVLDETLKQTGLGGGRRIAPKDVPVPTYLAGYTGSESYWQEANDCLSAPVNGVYYQDISSDAYQTEYANKKQKDAGAVYGISKVKVSGSSALRADEIYAFLSEYTRYDTTFAYSNAIAQRLDYTSARVAAQRDAKDGQPKQTLSNGTQIWAVEDAVIRGHGTVQVGVIAFSDNSGDGKWDPREYLLYIPEGFEGKKLPVLVVYPGNTQTDSIFMDSTLWWQTAEEEGIALAFVCETYNASPSSVSHADSDLFYHSLITLLKEKIDGKYADLDFSRIYGTGQSAGSNATQGFAITNPEFFAAVGSTSAAPVPENAANKPIPTMMITGQMDVSDLAKGFGSESLRGWAEYMLGVNGFGSAFAPGMETEVVTVDSRHPALYRWSRNIEGTDVPLVQWAQCLLRPHNCYPSDIPILWDFVKHFSFTADSNGTITRYYSESAFEKDDAIVISVTAADS</sequence>